<accession>A0ABN7XNY0</accession>
<dbReference type="EMBL" id="CAJVQB010165567">
    <property type="protein sequence ID" value="CAG8856942.1"/>
    <property type="molecule type" value="Genomic_DNA"/>
</dbReference>
<feature type="non-terminal residue" evidence="1">
    <location>
        <position position="83"/>
    </location>
</feature>
<evidence type="ECO:0000313" key="1">
    <source>
        <dbReference type="EMBL" id="CAG8856942.1"/>
    </source>
</evidence>
<sequence>TKDKNNENESTMQQKIDRKLSSIQAEGISRYRQMATIQNFLKINITRENPIDPVLPIDWDYVITIANKVNIEKDKQTHNIHMT</sequence>
<evidence type="ECO:0000313" key="2">
    <source>
        <dbReference type="Proteomes" id="UP000789901"/>
    </source>
</evidence>
<dbReference type="Proteomes" id="UP000789901">
    <property type="component" value="Unassembled WGS sequence"/>
</dbReference>
<keyword evidence="2" id="KW-1185">Reference proteome</keyword>
<comment type="caution">
    <text evidence="1">The sequence shown here is derived from an EMBL/GenBank/DDBJ whole genome shotgun (WGS) entry which is preliminary data.</text>
</comment>
<protein>
    <submittedName>
        <fullName evidence="1">21417_t:CDS:1</fullName>
    </submittedName>
</protein>
<proteinExistence type="predicted"/>
<reference evidence="1 2" key="1">
    <citation type="submission" date="2021-06" db="EMBL/GenBank/DDBJ databases">
        <authorList>
            <person name="Kallberg Y."/>
            <person name="Tangrot J."/>
            <person name="Rosling A."/>
        </authorList>
    </citation>
    <scope>NUCLEOTIDE SEQUENCE [LARGE SCALE GENOMIC DNA]</scope>
    <source>
        <strain evidence="1 2">120-4 pot B 10/14</strain>
    </source>
</reference>
<gene>
    <name evidence="1" type="ORF">GMARGA_LOCUS45763</name>
</gene>
<feature type="non-terminal residue" evidence="1">
    <location>
        <position position="1"/>
    </location>
</feature>
<organism evidence="1 2">
    <name type="scientific">Gigaspora margarita</name>
    <dbReference type="NCBI Taxonomy" id="4874"/>
    <lineage>
        <taxon>Eukaryota</taxon>
        <taxon>Fungi</taxon>
        <taxon>Fungi incertae sedis</taxon>
        <taxon>Mucoromycota</taxon>
        <taxon>Glomeromycotina</taxon>
        <taxon>Glomeromycetes</taxon>
        <taxon>Diversisporales</taxon>
        <taxon>Gigasporaceae</taxon>
        <taxon>Gigaspora</taxon>
    </lineage>
</organism>
<name>A0ABN7XNY0_GIGMA</name>